<dbReference type="EMBL" id="BJYG01000018">
    <property type="protein sequence ID" value="GEN63289.1"/>
    <property type="molecule type" value="Genomic_DNA"/>
</dbReference>
<comment type="caution">
    <text evidence="1">The sequence shown here is derived from an EMBL/GenBank/DDBJ whole genome shotgun (WGS) entry which is preliminary data.</text>
</comment>
<proteinExistence type="predicted"/>
<keyword evidence="2" id="KW-1185">Reference proteome</keyword>
<evidence type="ECO:0000313" key="1">
    <source>
        <dbReference type="EMBL" id="GEN63289.1"/>
    </source>
</evidence>
<dbReference type="Proteomes" id="UP000321746">
    <property type="component" value="Unassembled WGS sequence"/>
</dbReference>
<dbReference type="AlphaFoldDB" id="A0A511XK32"/>
<organism evidence="1 2">
    <name type="scientific">Acetobacter oeni</name>
    <dbReference type="NCBI Taxonomy" id="304077"/>
    <lineage>
        <taxon>Bacteria</taxon>
        <taxon>Pseudomonadati</taxon>
        <taxon>Pseudomonadota</taxon>
        <taxon>Alphaproteobacteria</taxon>
        <taxon>Acetobacterales</taxon>
        <taxon>Acetobacteraceae</taxon>
        <taxon>Acetobacter</taxon>
    </lineage>
</organism>
<evidence type="ECO:0000313" key="2">
    <source>
        <dbReference type="Proteomes" id="UP000321746"/>
    </source>
</evidence>
<gene>
    <name evidence="1" type="ORF">AOE01nite_15130</name>
</gene>
<accession>A0A511XK32</accession>
<sequence length="77" mass="8586">MENLEKRVASPGEPRVSRFNPPEIAKLLKEAGFSDVTDFDRRRIFSYFGWPHKSTEAQASAHVVHAQAAQCTDSGNP</sequence>
<name>A0A511XK32_9PROT</name>
<protein>
    <submittedName>
        <fullName evidence="1">Uncharacterized protein</fullName>
    </submittedName>
</protein>
<reference evidence="1 2" key="1">
    <citation type="submission" date="2019-07" db="EMBL/GenBank/DDBJ databases">
        <title>Whole genome shotgun sequence of Acetobacter oeni NBRC 105207.</title>
        <authorList>
            <person name="Hosoyama A."/>
            <person name="Uohara A."/>
            <person name="Ohji S."/>
            <person name="Ichikawa N."/>
        </authorList>
    </citation>
    <scope>NUCLEOTIDE SEQUENCE [LARGE SCALE GENOMIC DNA]</scope>
    <source>
        <strain evidence="1 2">NBRC 105207</strain>
    </source>
</reference>